<evidence type="ECO:0000259" key="1">
    <source>
        <dbReference type="Pfam" id="PF12697"/>
    </source>
</evidence>
<proteinExistence type="predicted"/>
<dbReference type="Proteomes" id="UP000247810">
    <property type="component" value="Unassembled WGS sequence"/>
</dbReference>
<dbReference type="VEuPathDB" id="FungiDB:BO71DRAFT_398711"/>
<dbReference type="Pfam" id="PF12697">
    <property type="entry name" value="Abhydrolase_6"/>
    <property type="match status" value="1"/>
</dbReference>
<keyword evidence="3" id="KW-1185">Reference proteome</keyword>
<sequence>MNHFHHTAHIGTHTLSYALRGIPRAPGAPLVVVLTGITSSALEWSAAARHLEAEASILLYERTGYGKSEACPTATPDSLTIVDELSRLLVAAALPPPYLVVGHSWGGILAREFLAARADDICGMVLVDAVQERMMFETWPDPDIGGATAALDYMDVVGLKRGYKLSEEEWGELMAEEASLHHEQQAEREMPYLQISRAVLAEKRQLVPGRDLLRGRPLSVLRGCSKRDQERMYARSMELGFGTEEQRTRFGEYLARWDECEEDFQRELLNLSSNARFSIAGGSGHNIQVTEPERVAEEIRWVLGRV</sequence>
<dbReference type="AlphaFoldDB" id="A0A319DB82"/>
<dbReference type="GO" id="GO:0016020">
    <property type="term" value="C:membrane"/>
    <property type="evidence" value="ECO:0007669"/>
    <property type="project" value="TreeGrafter"/>
</dbReference>
<protein>
    <submittedName>
        <fullName evidence="2">Catalytic protein</fullName>
    </submittedName>
</protein>
<gene>
    <name evidence="2" type="ORF">BO71DRAFT_398711</name>
</gene>
<name>A0A319DB82_9EURO</name>
<dbReference type="PANTHER" id="PTHR43798">
    <property type="entry name" value="MONOACYLGLYCEROL LIPASE"/>
    <property type="match status" value="1"/>
</dbReference>
<accession>A0A319DB82</accession>
<organism evidence="2 3">
    <name type="scientific">Aspergillus ellipticus CBS 707.79</name>
    <dbReference type="NCBI Taxonomy" id="1448320"/>
    <lineage>
        <taxon>Eukaryota</taxon>
        <taxon>Fungi</taxon>
        <taxon>Dikarya</taxon>
        <taxon>Ascomycota</taxon>
        <taxon>Pezizomycotina</taxon>
        <taxon>Eurotiomycetes</taxon>
        <taxon>Eurotiomycetidae</taxon>
        <taxon>Eurotiales</taxon>
        <taxon>Aspergillaceae</taxon>
        <taxon>Aspergillus</taxon>
        <taxon>Aspergillus subgen. Circumdati</taxon>
    </lineage>
</organism>
<dbReference type="EMBL" id="KZ825867">
    <property type="protein sequence ID" value="PYH94655.1"/>
    <property type="molecule type" value="Genomic_DNA"/>
</dbReference>
<dbReference type="Gene3D" id="3.40.50.1820">
    <property type="entry name" value="alpha/beta hydrolase"/>
    <property type="match status" value="1"/>
</dbReference>
<feature type="domain" description="AB hydrolase-1" evidence="1">
    <location>
        <begin position="31"/>
        <end position="297"/>
    </location>
</feature>
<dbReference type="InterPro" id="IPR029058">
    <property type="entry name" value="AB_hydrolase_fold"/>
</dbReference>
<dbReference type="SUPFAM" id="SSF53474">
    <property type="entry name" value="alpha/beta-Hydrolases"/>
    <property type="match status" value="1"/>
</dbReference>
<dbReference type="InterPro" id="IPR000073">
    <property type="entry name" value="AB_hydrolase_1"/>
</dbReference>
<evidence type="ECO:0000313" key="2">
    <source>
        <dbReference type="EMBL" id="PYH94655.1"/>
    </source>
</evidence>
<reference evidence="2 3" key="1">
    <citation type="submission" date="2018-02" db="EMBL/GenBank/DDBJ databases">
        <title>The genomes of Aspergillus section Nigri reveals drivers in fungal speciation.</title>
        <authorList>
            <consortium name="DOE Joint Genome Institute"/>
            <person name="Vesth T.C."/>
            <person name="Nybo J."/>
            <person name="Theobald S."/>
            <person name="Brandl J."/>
            <person name="Frisvad J.C."/>
            <person name="Nielsen K.F."/>
            <person name="Lyhne E.K."/>
            <person name="Kogle M.E."/>
            <person name="Kuo A."/>
            <person name="Riley R."/>
            <person name="Clum A."/>
            <person name="Nolan M."/>
            <person name="Lipzen A."/>
            <person name="Salamov A."/>
            <person name="Henrissat B."/>
            <person name="Wiebenga A."/>
            <person name="De vries R.P."/>
            <person name="Grigoriev I.V."/>
            <person name="Mortensen U.H."/>
            <person name="Andersen M.R."/>
            <person name="Baker S.E."/>
        </authorList>
    </citation>
    <scope>NUCLEOTIDE SEQUENCE [LARGE SCALE GENOMIC DNA]</scope>
    <source>
        <strain evidence="2 3">CBS 707.79</strain>
    </source>
</reference>
<dbReference type="OrthoDB" id="294702at2759"/>
<dbReference type="PANTHER" id="PTHR43798:SF33">
    <property type="entry name" value="HYDROLASE, PUTATIVE (AFU_ORTHOLOGUE AFUA_2G14860)-RELATED"/>
    <property type="match status" value="1"/>
</dbReference>
<dbReference type="InterPro" id="IPR050266">
    <property type="entry name" value="AB_hydrolase_sf"/>
</dbReference>
<evidence type="ECO:0000313" key="3">
    <source>
        <dbReference type="Proteomes" id="UP000247810"/>
    </source>
</evidence>
<dbReference type="STRING" id="1448320.A0A319DB82"/>